<feature type="compositionally biased region" description="Polar residues" evidence="1">
    <location>
        <begin position="1182"/>
        <end position="1194"/>
    </location>
</feature>
<feature type="region of interest" description="Disordered" evidence="1">
    <location>
        <begin position="1448"/>
        <end position="1475"/>
    </location>
</feature>
<organism evidence="2 3">
    <name type="scientific">Monilinia vaccinii-corymbosi</name>
    <dbReference type="NCBI Taxonomy" id="61207"/>
    <lineage>
        <taxon>Eukaryota</taxon>
        <taxon>Fungi</taxon>
        <taxon>Dikarya</taxon>
        <taxon>Ascomycota</taxon>
        <taxon>Pezizomycotina</taxon>
        <taxon>Leotiomycetes</taxon>
        <taxon>Helotiales</taxon>
        <taxon>Sclerotiniaceae</taxon>
        <taxon>Monilinia</taxon>
    </lineage>
</organism>
<accession>A0A8A3PLU5</accession>
<feature type="compositionally biased region" description="Polar residues" evidence="1">
    <location>
        <begin position="749"/>
        <end position="760"/>
    </location>
</feature>
<feature type="region of interest" description="Disordered" evidence="1">
    <location>
        <begin position="743"/>
        <end position="779"/>
    </location>
</feature>
<feature type="compositionally biased region" description="Basic and acidic residues" evidence="1">
    <location>
        <begin position="1133"/>
        <end position="1155"/>
    </location>
</feature>
<feature type="compositionally biased region" description="Basic and acidic residues" evidence="1">
    <location>
        <begin position="1448"/>
        <end position="1461"/>
    </location>
</feature>
<dbReference type="EMBL" id="CP063410">
    <property type="protein sequence ID" value="QSZ35929.1"/>
    <property type="molecule type" value="Genomic_DNA"/>
</dbReference>
<feature type="region of interest" description="Disordered" evidence="1">
    <location>
        <begin position="821"/>
        <end position="857"/>
    </location>
</feature>
<sequence length="1487" mass="165979">MKTPSIGADTPSGQDRGDLAHPILGNCYLPVEIENAPKQSGVHNLSREGWGEDKCRNYLIRLCSDVPRNFPYTDGLRILHPRLQERFGDENVDLALGVLEELIEVEELPPFAPSDDFTNPHAPHTTTIQAPVVPTKVLIQYREEQARKKLVEPQISPSTMPYCESCNSKIAHQPSWKIEHSVFVSVGGKPPTLAYCPTPTELHKGMWDPEYGRGGARARPETAQSSSPETAIEPIEPNATSSKYSTPTRSFMNNAKRELGHRVMSALSETREDPNNVVSEARVELIDVEKHGELPYDRVSTRSKASQKVGGQGMIRKISTIKNVALPPGRDIPNANFARKNELIPSEQPAPDYLLGLRLPTFDDVIDKLYQSKDRRSTICPGKTSQIPDSNAHLTMAELNPLRFYLSKYYSVPASPSDFFDGGLDYKWAPEVVESTENDISNIYSTSGIDEVLQSTHLTYDDSYNITESYQVESTYHAHTTDCVEYLGPSKFPISDSHITKLFEDEEQEILHPTVYVRPTENISKSKSSAENLVKGEHEHQGRNSYDGTCKSWECRYKHEYRKSVGDIVKWSEPSSECEESEISELSHLSPTVYSPPSSLDPLNKHKGFPRMSQQTPREDSASSENFAVTVPQLSKSQFSNSPGKVNLTPPARLSERSYISNIEMRGESSAAFGVAERQKISIISTTEHPPLTLQPPINAEQHTLTNEHLPVSNFWESSDQSLAPVIALEPIQRRIMALDGATDDCLPEQNNRTKQATSDNKSKKPHNSHNNYNNNSVYDENHVGEAAKRFLMELNQGRLPTLQSPTIDPPQPLHICKQPSQVQLTQGAPQSNKASNKQTRFPPRSSSIPKDERLGSMEQATPYLVDQEKDILQSNSQLDDSTTSNSRNTKASHTSTDQPNTPETTVRSTVSDIKEYYLSGSSGGGLFGDFIPIGTPGSIYSPQQQVQTMSANSSSHGRKAAIFKNPYVFEPDTPLVVDELRQTRMTDFMHNYDDVRPASSPSLGHVKNSRSVGHATNKSDFLTATQYSSHGHGLQRSGTSPSLTPVRFAAREGSTSPDHRAYYADVDSVSPILHEAYPTQGITRRGRATTLEPSQIPVHKESREKLLQSSSSPVRQAVRDYPQPSRSPVRKISGDHRMQKPSHSSDEELAEGRGRSATYAPVRKQTNSNYSNELYSSSSSATINRQMTRSPTRQLVDVAEQDEPSLESPDLLISPKKRSRSPMKKMFGEHGWLGSSPSEVLPILQSSKSIQKIDKPKKPGMMEKIKSKLEGFTEKADLKNGKNRISVLSISINPYEQARYLVELELMVVHTANTFLMIQFSQGRMSIDSIKKTVDAWKNKGRPAVVEFMYDQGTQRDLVTANQYNFRFHGDRLGDNVRISSMLYNWKQVASLMSIRTFCNADTVLLKLVFDVEQILELIGGSEQIMLRLQHLRLSINEAIRTAKVEKTARTSRNGHEKQWGPHSSSSTLHNDPYGGMELVSGHYVE</sequence>
<feature type="region of interest" description="Disordered" evidence="1">
    <location>
        <begin position="582"/>
        <end position="625"/>
    </location>
</feature>
<feature type="region of interest" description="Disordered" evidence="1">
    <location>
        <begin position="213"/>
        <end position="249"/>
    </location>
</feature>
<feature type="compositionally biased region" description="Polar residues" evidence="1">
    <location>
        <begin position="821"/>
        <end position="849"/>
    </location>
</feature>
<dbReference type="Proteomes" id="UP000672032">
    <property type="component" value="Chromosome 6"/>
</dbReference>
<name>A0A8A3PLU5_9HELO</name>
<evidence type="ECO:0000313" key="2">
    <source>
        <dbReference type="EMBL" id="QSZ35929.1"/>
    </source>
</evidence>
<feature type="compositionally biased region" description="Low complexity" evidence="1">
    <location>
        <begin position="1168"/>
        <end position="1181"/>
    </location>
</feature>
<protein>
    <submittedName>
        <fullName evidence="2">Uncharacterized protein</fullName>
    </submittedName>
</protein>
<feature type="compositionally biased region" description="Polar residues" evidence="1">
    <location>
        <begin position="238"/>
        <end position="249"/>
    </location>
</feature>
<gene>
    <name evidence="2" type="ORF">DSL72_007051</name>
</gene>
<keyword evidence="3" id="KW-1185">Reference proteome</keyword>
<reference evidence="2" key="1">
    <citation type="submission" date="2020-10" db="EMBL/GenBank/DDBJ databases">
        <title>Genome Sequence of Monilinia vaccinii-corymbosi Sheds Light on Mummy Berry Disease Infection of Blueberry and Mating Type.</title>
        <authorList>
            <person name="Yow A.G."/>
            <person name="Zhang Y."/>
            <person name="Bansal K."/>
            <person name="Eacker S.M."/>
            <person name="Sullivan S."/>
            <person name="Liachko I."/>
            <person name="Cubeta M.A."/>
            <person name="Rollins J.A."/>
            <person name="Ashrafi H."/>
        </authorList>
    </citation>
    <scope>NUCLEOTIDE SEQUENCE</scope>
    <source>
        <strain evidence="2">RL-1</strain>
    </source>
</reference>
<evidence type="ECO:0000256" key="1">
    <source>
        <dbReference type="SAM" id="MobiDB-lite"/>
    </source>
</evidence>
<dbReference type="OrthoDB" id="5229017at2759"/>
<feature type="region of interest" description="Disordered" evidence="1">
    <location>
        <begin position="1078"/>
        <end position="1221"/>
    </location>
</feature>
<evidence type="ECO:0000313" key="3">
    <source>
        <dbReference type="Proteomes" id="UP000672032"/>
    </source>
</evidence>
<feature type="region of interest" description="Disordered" evidence="1">
    <location>
        <begin position="875"/>
        <end position="909"/>
    </location>
</feature>
<proteinExistence type="predicted"/>
<feature type="compositionally biased region" description="Polar residues" evidence="1">
    <location>
        <begin position="589"/>
        <end position="598"/>
    </location>
</feature>